<name>A0A2S7F5B5_CLOBU</name>
<proteinExistence type="predicted"/>
<protein>
    <submittedName>
        <fullName evidence="1">Uncharacterized protein</fullName>
    </submittedName>
</protein>
<evidence type="ECO:0000313" key="1">
    <source>
        <dbReference type="EMBL" id="PPV12072.1"/>
    </source>
</evidence>
<dbReference type="AlphaFoldDB" id="A0A2S7F5B5"/>
<dbReference type="EMBL" id="LRDH01000162">
    <property type="protein sequence ID" value="PPV12072.1"/>
    <property type="molecule type" value="Genomic_DNA"/>
</dbReference>
<dbReference type="Proteomes" id="UP000238081">
    <property type="component" value="Unassembled WGS sequence"/>
</dbReference>
<comment type="caution">
    <text evidence="1">The sequence shown here is derived from an EMBL/GenBank/DDBJ whole genome shotgun (WGS) entry which is preliminary data.</text>
</comment>
<gene>
    <name evidence="1" type="ORF">AWN73_05935</name>
</gene>
<sequence>MGKEEIELFPSGLLSCFVDGTEVRVLKVSKEDFTIRVCEKLEKINEVMLSFYNFNEYGYTEIKLTEYKLIEIIEEDFYFKYVFSIDDNKYKENVERIFRDYSKYIMLKTFGDENEFSKEMVGYPAEKDYEFYDYYSEQKKDWLSNLNYENCNKDILESLEIAVKLDNDKLYKNYLHKDINRFKEDYIKENFLENHILFKKNISRIYIGNEFCHNLFPQTELLMNIIKKCANDNLNITLCFTYMRDNLIEETKNIIGTVYDWCIKNGMKIEIVINDWGMIKLLEDKIDYFTLSLGVLLNKRKKDPRYIYKKGYEKNKDIMSENNLNSKIFSDFLKENKIERYEYENCGYEILIGEGKHSLQMPFYVTNTSQYCTLYAMCKNLDRGSQKLVNSCPKYCMDYVFAYPKHLKMVGKYNSLFAFDDTLLKDNNMLEKYVNKGIDRIVLNFM</sequence>
<accession>A0A2S7F5B5</accession>
<organism evidence="1 2">
    <name type="scientific">Clostridium butyricum</name>
    <dbReference type="NCBI Taxonomy" id="1492"/>
    <lineage>
        <taxon>Bacteria</taxon>
        <taxon>Bacillati</taxon>
        <taxon>Bacillota</taxon>
        <taxon>Clostridia</taxon>
        <taxon>Eubacteriales</taxon>
        <taxon>Clostridiaceae</taxon>
        <taxon>Clostridium</taxon>
    </lineage>
</organism>
<evidence type="ECO:0000313" key="2">
    <source>
        <dbReference type="Proteomes" id="UP000238081"/>
    </source>
</evidence>
<reference evidence="1 2" key="1">
    <citation type="submission" date="2016-01" db="EMBL/GenBank/DDBJ databases">
        <title>Characterization of the Clostridium difficile lineages that are prevalent in Hong Kong and China.</title>
        <authorList>
            <person name="Kwok J.S.-L."/>
            <person name="Lam W.-Y."/>
            <person name="Ip M."/>
            <person name="Chan T.-F."/>
            <person name="Hawkey P.M."/>
            <person name="Tsui S.K.-W."/>
        </authorList>
    </citation>
    <scope>NUCLEOTIDE SEQUENCE [LARGE SCALE GENOMIC DNA]</scope>
    <source>
        <strain evidence="1 2">300064</strain>
    </source>
</reference>
<dbReference type="RefSeq" id="WP_043665346.1">
    <property type="nucleotide sequence ID" value="NZ_JSEG01000016.1"/>
</dbReference>